<keyword evidence="2" id="KW-1185">Reference proteome</keyword>
<dbReference type="Proteomes" id="UP001064048">
    <property type="component" value="Chromosome 5"/>
</dbReference>
<gene>
    <name evidence="1" type="ORF">MSG28_003393</name>
</gene>
<sequence length="246" mass="27953">MCLNGCDRRGTVCRRPEERFSQCCFSERVAYGGGSVIFWGGISYDGKTELVLVPSGGRGGGLNAARYITNFLEEHVVPYASMFDEGFLLMQDNAPCHNARAITSYLREVGIYTRNWPAMSPDLNPIEHMWDYLKSRVRKRNPAPSDVAELKEALLEEWDAIPQDYVKKLIRSMKNRLNCVKNARAQRSSESNSSSMKSADLPTPKKNKVKDKVKKQFKKAKHSLIPKKKDDSDKKEEKGEKEKKSK</sequence>
<reference evidence="1 2" key="1">
    <citation type="journal article" date="2022" name="Genome Biol. Evol.">
        <title>The Spruce Budworm Genome: Reconstructing the Evolutionary History of Antifreeze Proteins.</title>
        <authorList>
            <person name="Beliveau C."/>
            <person name="Gagne P."/>
            <person name="Picq S."/>
            <person name="Vernygora O."/>
            <person name="Keeling C.I."/>
            <person name="Pinkney K."/>
            <person name="Doucet D."/>
            <person name="Wen F."/>
            <person name="Johnston J.S."/>
            <person name="Maaroufi H."/>
            <person name="Boyle B."/>
            <person name="Laroche J."/>
            <person name="Dewar K."/>
            <person name="Juretic N."/>
            <person name="Blackburn G."/>
            <person name="Nisole A."/>
            <person name="Brunet B."/>
            <person name="Brandao M."/>
            <person name="Lumley L."/>
            <person name="Duan J."/>
            <person name="Quan G."/>
            <person name="Lucarotti C.J."/>
            <person name="Roe A.D."/>
            <person name="Sperling F.A.H."/>
            <person name="Levesque R.C."/>
            <person name="Cusson M."/>
        </authorList>
    </citation>
    <scope>NUCLEOTIDE SEQUENCE [LARGE SCALE GENOMIC DNA]</scope>
    <source>
        <strain evidence="1">Glfc:IPQL:Cfum</strain>
    </source>
</reference>
<accession>A0ACC0KEX6</accession>
<evidence type="ECO:0000313" key="1">
    <source>
        <dbReference type="EMBL" id="KAI8434919.1"/>
    </source>
</evidence>
<organism evidence="1 2">
    <name type="scientific">Choristoneura fumiferana</name>
    <name type="common">Spruce budworm moth</name>
    <name type="synonym">Archips fumiferana</name>
    <dbReference type="NCBI Taxonomy" id="7141"/>
    <lineage>
        <taxon>Eukaryota</taxon>
        <taxon>Metazoa</taxon>
        <taxon>Ecdysozoa</taxon>
        <taxon>Arthropoda</taxon>
        <taxon>Hexapoda</taxon>
        <taxon>Insecta</taxon>
        <taxon>Pterygota</taxon>
        <taxon>Neoptera</taxon>
        <taxon>Endopterygota</taxon>
        <taxon>Lepidoptera</taxon>
        <taxon>Glossata</taxon>
        <taxon>Ditrysia</taxon>
        <taxon>Tortricoidea</taxon>
        <taxon>Tortricidae</taxon>
        <taxon>Tortricinae</taxon>
        <taxon>Choristoneura</taxon>
    </lineage>
</organism>
<proteinExistence type="predicted"/>
<evidence type="ECO:0000313" key="2">
    <source>
        <dbReference type="Proteomes" id="UP001064048"/>
    </source>
</evidence>
<name>A0ACC0KEX6_CHOFU</name>
<protein>
    <submittedName>
        <fullName evidence="1">Uncharacterized protein</fullName>
    </submittedName>
</protein>
<dbReference type="EMBL" id="CM046105">
    <property type="protein sequence ID" value="KAI8434919.1"/>
    <property type="molecule type" value="Genomic_DNA"/>
</dbReference>
<comment type="caution">
    <text evidence="1">The sequence shown here is derived from an EMBL/GenBank/DDBJ whole genome shotgun (WGS) entry which is preliminary data.</text>
</comment>